<accession>A0A8J2Y8S0</accession>
<reference evidence="1" key="1">
    <citation type="journal article" date="2014" name="Int. J. Syst. Evol. Microbiol.">
        <title>Complete genome sequence of Corynebacterium casei LMG S-19264T (=DSM 44701T), isolated from a smear-ripened cheese.</title>
        <authorList>
            <consortium name="US DOE Joint Genome Institute (JGI-PGF)"/>
            <person name="Walter F."/>
            <person name="Albersmeier A."/>
            <person name="Kalinowski J."/>
            <person name="Ruckert C."/>
        </authorList>
    </citation>
    <scope>NUCLEOTIDE SEQUENCE</scope>
    <source>
        <strain evidence="1">CGMCC 1.12924</strain>
    </source>
</reference>
<reference evidence="1" key="2">
    <citation type="submission" date="2020-09" db="EMBL/GenBank/DDBJ databases">
        <authorList>
            <person name="Sun Q."/>
            <person name="Zhou Y."/>
        </authorList>
    </citation>
    <scope>NUCLEOTIDE SEQUENCE</scope>
    <source>
        <strain evidence="1">CGMCC 1.12924</strain>
    </source>
</reference>
<proteinExistence type="predicted"/>
<dbReference type="RefSeq" id="WP_188439369.1">
    <property type="nucleotide sequence ID" value="NZ_BMGK01000002.1"/>
</dbReference>
<dbReference type="Proteomes" id="UP000652231">
    <property type="component" value="Unassembled WGS sequence"/>
</dbReference>
<protein>
    <submittedName>
        <fullName evidence="1">Uncharacterized protein</fullName>
    </submittedName>
</protein>
<organism evidence="1 2">
    <name type="scientific">Planktosalinus lacus</name>
    <dbReference type="NCBI Taxonomy" id="1526573"/>
    <lineage>
        <taxon>Bacteria</taxon>
        <taxon>Pseudomonadati</taxon>
        <taxon>Bacteroidota</taxon>
        <taxon>Flavobacteriia</taxon>
        <taxon>Flavobacteriales</taxon>
        <taxon>Flavobacteriaceae</taxon>
        <taxon>Planktosalinus</taxon>
    </lineage>
</organism>
<name>A0A8J2Y8S0_9FLAO</name>
<keyword evidence="2" id="KW-1185">Reference proteome</keyword>
<evidence type="ECO:0000313" key="1">
    <source>
        <dbReference type="EMBL" id="GGD84916.1"/>
    </source>
</evidence>
<dbReference type="EMBL" id="BMGK01000002">
    <property type="protein sequence ID" value="GGD84916.1"/>
    <property type="molecule type" value="Genomic_DNA"/>
</dbReference>
<dbReference type="Gene3D" id="1.20.120.330">
    <property type="entry name" value="Nucleotidyltransferases domain 2"/>
    <property type="match status" value="1"/>
</dbReference>
<sequence>MKTTSTSENAATAAGKTTVQASVLHTKDTLLKKIIAYLRLHHHLDAAFLISKQTHSKETRCYFPPRETSLKREYTYTLFLITAKPLYTGNGTNPAQLMDALYNHTQNRAKVYLIAYSATEFEAKITCGNNFLKHILNYSRCVYTVTDKWLHFKSNKINRHEQIVDKITRHWETRIERANYLMEITGCVGTYDNPIAHFEVLQNVLRQSCLGLIYLFWEYKPSYAALPYLLHLCSHFGDFPKQLFHNNTYENHLLYHHLIKADQYMKFKVNTPLSLEQANKAWKKCQTFLMESQNIADQQLLLLEKERERYMDRLFNRKNQQSI</sequence>
<gene>
    <name evidence="1" type="ORF">GCM10011312_06190</name>
</gene>
<comment type="caution">
    <text evidence="1">The sequence shown here is derived from an EMBL/GenBank/DDBJ whole genome shotgun (WGS) entry which is preliminary data.</text>
</comment>
<dbReference type="AlphaFoldDB" id="A0A8J2Y8S0"/>
<evidence type="ECO:0000313" key="2">
    <source>
        <dbReference type="Proteomes" id="UP000652231"/>
    </source>
</evidence>